<dbReference type="Pfam" id="PF03372">
    <property type="entry name" value="Exo_endo_phos"/>
    <property type="match status" value="1"/>
</dbReference>
<organism evidence="2 3">
    <name type="scientific">Ktedonobacter robiniae</name>
    <dbReference type="NCBI Taxonomy" id="2778365"/>
    <lineage>
        <taxon>Bacteria</taxon>
        <taxon>Bacillati</taxon>
        <taxon>Chloroflexota</taxon>
        <taxon>Ktedonobacteria</taxon>
        <taxon>Ktedonobacterales</taxon>
        <taxon>Ktedonobacteraceae</taxon>
        <taxon>Ktedonobacter</taxon>
    </lineage>
</organism>
<keyword evidence="3" id="KW-1185">Reference proteome</keyword>
<dbReference type="RefSeq" id="WP_201369591.1">
    <property type="nucleotide sequence ID" value="NZ_BNJG01000001.1"/>
</dbReference>
<evidence type="ECO:0000313" key="2">
    <source>
        <dbReference type="EMBL" id="GHO52715.1"/>
    </source>
</evidence>
<evidence type="ECO:0000313" key="3">
    <source>
        <dbReference type="Proteomes" id="UP000654345"/>
    </source>
</evidence>
<gene>
    <name evidence="2" type="ORF">KSB_11900</name>
</gene>
<proteinExistence type="predicted"/>
<name>A0ABQ3UJA3_9CHLR</name>
<evidence type="ECO:0000259" key="1">
    <source>
        <dbReference type="Pfam" id="PF03372"/>
    </source>
</evidence>
<reference evidence="2 3" key="1">
    <citation type="journal article" date="2021" name="Int. J. Syst. Evol. Microbiol.">
        <title>Reticulibacter mediterranei gen. nov., sp. nov., within the new family Reticulibacteraceae fam. nov., and Ktedonospora formicarum gen. nov., sp. nov., Ktedonobacter robiniae sp. nov., Dictyobacter formicarum sp. nov. and Dictyobacter arantiisoli sp. nov., belonging to the class Ktedonobacteria.</title>
        <authorList>
            <person name="Yabe S."/>
            <person name="Zheng Y."/>
            <person name="Wang C.M."/>
            <person name="Sakai Y."/>
            <person name="Abe K."/>
            <person name="Yokota A."/>
            <person name="Donadio S."/>
            <person name="Cavaletti L."/>
            <person name="Monciardini P."/>
        </authorList>
    </citation>
    <scope>NUCLEOTIDE SEQUENCE [LARGE SCALE GENOMIC DNA]</scope>
    <source>
        <strain evidence="2 3">SOSP1-30</strain>
    </source>
</reference>
<dbReference type="InterPro" id="IPR005135">
    <property type="entry name" value="Endo/exonuclease/phosphatase"/>
</dbReference>
<accession>A0ABQ3UJA3</accession>
<dbReference type="Gene3D" id="3.60.10.10">
    <property type="entry name" value="Endonuclease/exonuclease/phosphatase"/>
    <property type="match status" value="2"/>
</dbReference>
<dbReference type="Proteomes" id="UP000654345">
    <property type="component" value="Unassembled WGS sequence"/>
</dbReference>
<protein>
    <recommendedName>
        <fullName evidence="1">Endonuclease/exonuclease/phosphatase domain-containing protein</fullName>
    </recommendedName>
</protein>
<dbReference type="InterPro" id="IPR036691">
    <property type="entry name" value="Endo/exonu/phosph_ase_sf"/>
</dbReference>
<dbReference type="PANTHER" id="PTHR14859:SF1">
    <property type="entry name" value="PGAP2-INTERACTING PROTEIN"/>
    <property type="match status" value="1"/>
</dbReference>
<feature type="domain" description="Endonuclease/exonuclease/phosphatase" evidence="1">
    <location>
        <begin position="6"/>
        <end position="314"/>
    </location>
</feature>
<dbReference type="PANTHER" id="PTHR14859">
    <property type="entry name" value="CALCOFLUOR WHITE HYPERSENSITIVE PROTEIN PRECURSOR"/>
    <property type="match status" value="1"/>
</dbReference>
<dbReference type="SUPFAM" id="SSF56219">
    <property type="entry name" value="DNase I-like"/>
    <property type="match status" value="1"/>
</dbReference>
<dbReference type="EMBL" id="BNJG01000001">
    <property type="protein sequence ID" value="GHO52715.1"/>
    <property type="molecule type" value="Genomic_DNA"/>
</dbReference>
<sequence>MTRIVSFNILAGGYNVREQGSKRTREICSILQSVKPDIVGVVEATHPQIQEQPRVIDEIAREMGMQLVMGGEPAYPGDYQLALLTRLPILETKIHPRPGILNKPLLEVSVEEESGERLTVFVTHLWASFFKGRGGGALRKREVREILRILAPIQEEGRPHILMGDFNSLAPGDTFQASELLRALVSLEQEKRGKHKFKNYADGVPTLNYVVPPPLRFLIPVLRIIPRSQVLSGLFNLAASLYAPRASIGLLLSAGYVDCFRKKAPRDPGFTCPAIAPAGRIDYIFAAPELAQRLEQCQPILMGNGVLGSAASDHLAMTASFTAKPAITPKAPSVEESIVG</sequence>
<dbReference type="InterPro" id="IPR051916">
    <property type="entry name" value="GPI-anchor_lipid_remodeler"/>
</dbReference>
<comment type="caution">
    <text evidence="2">The sequence shown here is derived from an EMBL/GenBank/DDBJ whole genome shotgun (WGS) entry which is preliminary data.</text>
</comment>